<accession>X1EB24</accession>
<dbReference type="EMBL" id="BART01034528">
    <property type="protein sequence ID" value="GAH05878.1"/>
    <property type="molecule type" value="Genomic_DNA"/>
</dbReference>
<reference evidence="1" key="1">
    <citation type="journal article" date="2014" name="Front. Microbiol.">
        <title>High frequency of phylogenetically diverse reductive dehalogenase-homologous genes in deep subseafloor sedimentary metagenomes.</title>
        <authorList>
            <person name="Kawai M."/>
            <person name="Futagami T."/>
            <person name="Toyoda A."/>
            <person name="Takaki Y."/>
            <person name="Nishi S."/>
            <person name="Hori S."/>
            <person name="Arai W."/>
            <person name="Tsubouchi T."/>
            <person name="Morono Y."/>
            <person name="Uchiyama I."/>
            <person name="Ito T."/>
            <person name="Fujiyama A."/>
            <person name="Inagaki F."/>
            <person name="Takami H."/>
        </authorList>
    </citation>
    <scope>NUCLEOTIDE SEQUENCE</scope>
    <source>
        <strain evidence="1">Expedition CK06-06</strain>
    </source>
</reference>
<organism evidence="1">
    <name type="scientific">marine sediment metagenome</name>
    <dbReference type="NCBI Taxonomy" id="412755"/>
    <lineage>
        <taxon>unclassified sequences</taxon>
        <taxon>metagenomes</taxon>
        <taxon>ecological metagenomes</taxon>
    </lineage>
</organism>
<protein>
    <submittedName>
        <fullName evidence="1">Uncharacterized protein</fullName>
    </submittedName>
</protein>
<proteinExistence type="predicted"/>
<feature type="non-terminal residue" evidence="1">
    <location>
        <position position="211"/>
    </location>
</feature>
<gene>
    <name evidence="1" type="ORF">S01H4_58987</name>
</gene>
<sequence length="211" mass="25365">EELMEDMLNIVTNPSNLNHIKNIDEKLSFFIELWDQFQKDIYKYPRYKEFMDIFSYDLSQMVNSVRFCFLMNKKPEYMNLQEIEMYESYNMIVFLLNGIDLMASPDFDSNELPHLRTVFWNAQQMARIGNWLSTWKREIKEDDYCSGVVGYALSEQIITVDDLKNMDDNKLIQKIESSNVVNYFTKTWNKRYQAIKKYKNSIESVDMDKYL</sequence>
<dbReference type="AlphaFoldDB" id="X1EB24"/>
<feature type="non-terminal residue" evidence="1">
    <location>
        <position position="1"/>
    </location>
</feature>
<comment type="caution">
    <text evidence="1">The sequence shown here is derived from an EMBL/GenBank/DDBJ whole genome shotgun (WGS) entry which is preliminary data.</text>
</comment>
<evidence type="ECO:0000313" key="1">
    <source>
        <dbReference type="EMBL" id="GAH05878.1"/>
    </source>
</evidence>
<name>X1EB24_9ZZZZ</name>